<dbReference type="Gene3D" id="3.40.50.300">
    <property type="entry name" value="P-loop containing nucleotide triphosphate hydrolases"/>
    <property type="match status" value="1"/>
</dbReference>
<dbReference type="GO" id="GO:0003924">
    <property type="term" value="F:GTPase activity"/>
    <property type="evidence" value="ECO:0007669"/>
    <property type="project" value="TreeGrafter"/>
</dbReference>
<dbReference type="Proteomes" id="UP000305654">
    <property type="component" value="Unassembled WGS sequence"/>
</dbReference>
<accession>A0A5R9J0Y7</accession>
<dbReference type="OrthoDB" id="9778554at2"/>
<organism evidence="8 9">
    <name type="scientific">Lichenicoccus roseus</name>
    <dbReference type="NCBI Taxonomy" id="2683649"/>
    <lineage>
        <taxon>Bacteria</taxon>
        <taxon>Pseudomonadati</taxon>
        <taxon>Pseudomonadota</taxon>
        <taxon>Alphaproteobacteria</taxon>
        <taxon>Acetobacterales</taxon>
        <taxon>Acetobacteraceae</taxon>
        <taxon>Lichenicoccus</taxon>
    </lineage>
</organism>
<dbReference type="InterPro" id="IPR000897">
    <property type="entry name" value="SRP54_GTPase_dom"/>
</dbReference>
<keyword evidence="3" id="KW-0547">Nucleotide-binding</keyword>
<protein>
    <recommendedName>
        <fullName evidence="7">SRP54-type proteins GTP-binding domain-containing protein</fullName>
    </recommendedName>
</protein>
<sequence>MSQIRSELGPEALILSDRSRDGMVEVTAALETDEAPALRQHAAPSSGLHDLEPFDPGPVRVPPPRQHRAAAPPPGRALDPRLAVAFAWHGLAPSLAAAIGGGPLAAQCARVFRFTTLPLGRHDSPLLLAGPAGGGKTLSVARLATRLVLAGQPPLVITADGQRAGAVEQLAAFTRLLGLTLVAAATPKILARALERREPGQPVLIDAPGLDPGDPQQAADLQALLAASGASMALVLPCGLDPNEAQDIAALHAALGAIALVATRTDVSRRLGGILCASAIAGIPMAEAGISSSAADGLVQMTAAFLADRLAKGAQPITGTGPAIQAASPAEPSRVLVHAALPLHIAAQRRNTQRN</sequence>
<evidence type="ECO:0000256" key="4">
    <source>
        <dbReference type="ARBA" id="ARBA00023134"/>
    </source>
</evidence>
<dbReference type="GO" id="GO:0005047">
    <property type="term" value="F:signal recognition particle binding"/>
    <property type="evidence" value="ECO:0007669"/>
    <property type="project" value="TreeGrafter"/>
</dbReference>
<keyword evidence="5" id="KW-0472">Membrane</keyword>
<reference evidence="8 9" key="1">
    <citation type="submission" date="2019-05" db="EMBL/GenBank/DDBJ databases">
        <authorList>
            <person name="Pankratov T."/>
            <person name="Grouzdev D."/>
        </authorList>
    </citation>
    <scope>NUCLEOTIDE SEQUENCE [LARGE SCALE GENOMIC DNA]</scope>
    <source>
        <strain evidence="8 9">KEBCLARHB70R</strain>
    </source>
</reference>
<feature type="domain" description="SRP54-type proteins GTP-binding" evidence="7">
    <location>
        <begin position="123"/>
        <end position="312"/>
    </location>
</feature>
<comment type="similarity">
    <text evidence="2">Belongs to the GTP-binding SRP family.</text>
</comment>
<comment type="subcellular location">
    <subcellularLocation>
        <location evidence="1">Cell membrane</location>
        <topology evidence="1">Peripheral membrane protein</topology>
        <orientation evidence="1">Cytoplasmic side</orientation>
    </subcellularLocation>
</comment>
<proteinExistence type="inferred from homology"/>
<dbReference type="GO" id="GO:0006614">
    <property type="term" value="P:SRP-dependent cotranslational protein targeting to membrane"/>
    <property type="evidence" value="ECO:0007669"/>
    <property type="project" value="InterPro"/>
</dbReference>
<comment type="caution">
    <text evidence="8">The sequence shown here is derived from an EMBL/GenBank/DDBJ whole genome shotgun (WGS) entry which is preliminary data.</text>
</comment>
<evidence type="ECO:0000313" key="9">
    <source>
        <dbReference type="Proteomes" id="UP000305654"/>
    </source>
</evidence>
<dbReference type="SUPFAM" id="SSF52540">
    <property type="entry name" value="P-loop containing nucleoside triphosphate hydrolases"/>
    <property type="match status" value="1"/>
</dbReference>
<dbReference type="InterPro" id="IPR027417">
    <property type="entry name" value="P-loop_NTPase"/>
</dbReference>
<evidence type="ECO:0000256" key="1">
    <source>
        <dbReference type="ARBA" id="ARBA00004413"/>
    </source>
</evidence>
<dbReference type="SMART" id="SM00962">
    <property type="entry name" value="SRP54"/>
    <property type="match status" value="1"/>
</dbReference>
<dbReference type="Pfam" id="PF00448">
    <property type="entry name" value="SRP54"/>
    <property type="match status" value="1"/>
</dbReference>
<evidence type="ECO:0000256" key="6">
    <source>
        <dbReference type="SAM" id="MobiDB-lite"/>
    </source>
</evidence>
<feature type="compositionally biased region" description="Pro residues" evidence="6">
    <location>
        <begin position="55"/>
        <end position="64"/>
    </location>
</feature>
<evidence type="ECO:0000256" key="5">
    <source>
        <dbReference type="ARBA" id="ARBA00023136"/>
    </source>
</evidence>
<dbReference type="RefSeq" id="WP_138328143.1">
    <property type="nucleotide sequence ID" value="NZ_VCDI01000017.1"/>
</dbReference>
<dbReference type="GO" id="GO:0005525">
    <property type="term" value="F:GTP binding"/>
    <property type="evidence" value="ECO:0007669"/>
    <property type="project" value="UniProtKB-KW"/>
</dbReference>
<keyword evidence="4" id="KW-0342">GTP-binding</keyword>
<evidence type="ECO:0000259" key="7">
    <source>
        <dbReference type="SMART" id="SM00962"/>
    </source>
</evidence>
<dbReference type="EMBL" id="VCDI01000017">
    <property type="protein sequence ID" value="TLU70503.1"/>
    <property type="molecule type" value="Genomic_DNA"/>
</dbReference>
<evidence type="ECO:0000256" key="2">
    <source>
        <dbReference type="ARBA" id="ARBA00008531"/>
    </source>
</evidence>
<name>A0A5R9J0Y7_9PROT</name>
<dbReference type="GO" id="GO:0005886">
    <property type="term" value="C:plasma membrane"/>
    <property type="evidence" value="ECO:0007669"/>
    <property type="project" value="UniProtKB-SubCell"/>
</dbReference>
<dbReference type="PANTHER" id="PTHR43134:SF3">
    <property type="entry name" value="FLAGELLAR BIOSYNTHESIS PROTEIN FLHF"/>
    <property type="match status" value="1"/>
</dbReference>
<feature type="region of interest" description="Disordered" evidence="6">
    <location>
        <begin position="30"/>
        <end position="75"/>
    </location>
</feature>
<dbReference type="AlphaFoldDB" id="A0A5R9J0Y7"/>
<evidence type="ECO:0000313" key="8">
    <source>
        <dbReference type="EMBL" id="TLU70503.1"/>
    </source>
</evidence>
<keyword evidence="9" id="KW-1185">Reference proteome</keyword>
<dbReference type="PANTHER" id="PTHR43134">
    <property type="entry name" value="SIGNAL RECOGNITION PARTICLE RECEPTOR SUBUNIT ALPHA"/>
    <property type="match status" value="1"/>
</dbReference>
<evidence type="ECO:0000256" key="3">
    <source>
        <dbReference type="ARBA" id="ARBA00022741"/>
    </source>
</evidence>
<gene>
    <name evidence="8" type="ORF">FE263_21710</name>
</gene>